<dbReference type="RefSeq" id="WP_167836180.1">
    <property type="nucleotide sequence ID" value="NZ_JABFCY010000006.1"/>
</dbReference>
<accession>A0A849KSK0</accession>
<protein>
    <submittedName>
        <fullName evidence="1">Uncharacterized protein</fullName>
    </submittedName>
</protein>
<dbReference type="InterPro" id="IPR000015">
    <property type="entry name" value="Fimb_usher"/>
</dbReference>
<dbReference type="EMBL" id="JABFCY010000006">
    <property type="protein sequence ID" value="NNU60868.1"/>
    <property type="molecule type" value="Genomic_DNA"/>
</dbReference>
<sequence length="128" mass="13546">MPSTADVYIDNARRAISNVASGPFSITILPVVTGAGTARMVVRDVLGPETVTEAPFYASADLLAKGLADFFAETGFARRYYGTESNDYDGRIVGGGTLRDGLTSNTTIEGHVEGTENFTMQALVAFSI</sequence>
<organism evidence="1 2">
    <name type="scientific">Ochrobactrum soli</name>
    <dbReference type="NCBI Taxonomy" id="2448455"/>
    <lineage>
        <taxon>Bacteria</taxon>
        <taxon>Pseudomonadati</taxon>
        <taxon>Pseudomonadota</taxon>
        <taxon>Alphaproteobacteria</taxon>
        <taxon>Hyphomicrobiales</taxon>
        <taxon>Brucellaceae</taxon>
        <taxon>Brucella/Ochrobactrum group</taxon>
        <taxon>Ochrobactrum</taxon>
    </lineage>
</organism>
<name>A0A849KSK0_9HYPH</name>
<reference evidence="1 2" key="1">
    <citation type="submission" date="2020-05" db="EMBL/GenBank/DDBJ databases">
        <title>Draft Genome Sequence of Ochrobactrum soli Isolated from Stable Fly Gut.</title>
        <authorList>
            <person name="Pileggi M.T."/>
            <person name="Vazhakkala L.J."/>
            <person name="Wong C.N."/>
        </authorList>
    </citation>
    <scope>NUCLEOTIDE SEQUENCE [LARGE SCALE GENOMIC DNA]</scope>
    <source>
        <strain evidence="1 2">MTP-C0764</strain>
    </source>
</reference>
<evidence type="ECO:0000313" key="2">
    <source>
        <dbReference type="Proteomes" id="UP000574931"/>
    </source>
</evidence>
<gene>
    <name evidence="1" type="ORF">HKX02_11430</name>
</gene>
<dbReference type="GO" id="GO:0009279">
    <property type="term" value="C:cell outer membrane"/>
    <property type="evidence" value="ECO:0007669"/>
    <property type="project" value="TreeGrafter"/>
</dbReference>
<dbReference type="PANTHER" id="PTHR30451">
    <property type="entry name" value="OUTER MEMBRANE USHER PROTEIN"/>
    <property type="match status" value="1"/>
</dbReference>
<comment type="caution">
    <text evidence="1">The sequence shown here is derived from an EMBL/GenBank/DDBJ whole genome shotgun (WGS) entry which is preliminary data.</text>
</comment>
<keyword evidence="2" id="KW-1185">Reference proteome</keyword>
<evidence type="ECO:0000313" key="1">
    <source>
        <dbReference type="EMBL" id="NNU60868.1"/>
    </source>
</evidence>
<dbReference type="AlphaFoldDB" id="A0A849KSK0"/>
<dbReference type="PANTHER" id="PTHR30451:SF5">
    <property type="entry name" value="SLR0019 PROTEIN"/>
    <property type="match status" value="1"/>
</dbReference>
<dbReference type="Proteomes" id="UP000574931">
    <property type="component" value="Unassembled WGS sequence"/>
</dbReference>
<proteinExistence type="predicted"/>
<dbReference type="GO" id="GO:0009297">
    <property type="term" value="P:pilus assembly"/>
    <property type="evidence" value="ECO:0007669"/>
    <property type="project" value="InterPro"/>
</dbReference>
<dbReference type="Gene3D" id="2.60.40.3110">
    <property type="match status" value="1"/>
</dbReference>
<dbReference type="GO" id="GO:0015473">
    <property type="term" value="F:fimbrial usher porin activity"/>
    <property type="evidence" value="ECO:0007669"/>
    <property type="project" value="InterPro"/>
</dbReference>